<feature type="chain" id="PRO_5038628601" evidence="1">
    <location>
        <begin position="16"/>
        <end position="70"/>
    </location>
</feature>
<gene>
    <name evidence="2" type="ORF">DPMN_162606</name>
</gene>
<feature type="signal peptide" evidence="1">
    <location>
        <begin position="1"/>
        <end position="15"/>
    </location>
</feature>
<proteinExistence type="predicted"/>
<keyword evidence="3" id="KW-1185">Reference proteome</keyword>
<evidence type="ECO:0000313" key="3">
    <source>
        <dbReference type="Proteomes" id="UP000828390"/>
    </source>
</evidence>
<reference evidence="2" key="2">
    <citation type="submission" date="2020-11" db="EMBL/GenBank/DDBJ databases">
        <authorList>
            <person name="McCartney M.A."/>
            <person name="Auch B."/>
            <person name="Kono T."/>
            <person name="Mallez S."/>
            <person name="Becker A."/>
            <person name="Gohl D.M."/>
            <person name="Silverstein K.A.T."/>
            <person name="Koren S."/>
            <person name="Bechman K.B."/>
            <person name="Herman A."/>
            <person name="Abrahante J.E."/>
            <person name="Garbe J."/>
        </authorList>
    </citation>
    <scope>NUCLEOTIDE SEQUENCE</scope>
    <source>
        <strain evidence="2">Duluth1</strain>
        <tissue evidence="2">Whole animal</tissue>
    </source>
</reference>
<evidence type="ECO:0000256" key="1">
    <source>
        <dbReference type="SAM" id="SignalP"/>
    </source>
</evidence>
<evidence type="ECO:0000313" key="2">
    <source>
        <dbReference type="EMBL" id="KAH3784643.1"/>
    </source>
</evidence>
<dbReference type="Proteomes" id="UP000828390">
    <property type="component" value="Unassembled WGS sequence"/>
</dbReference>
<comment type="caution">
    <text evidence="2">The sequence shown here is derived from an EMBL/GenBank/DDBJ whole genome shotgun (WGS) entry which is preliminary data.</text>
</comment>
<protein>
    <submittedName>
        <fullName evidence="2">Uncharacterized protein</fullName>
    </submittedName>
</protein>
<dbReference type="EMBL" id="JAIWYP010000008">
    <property type="protein sequence ID" value="KAH3784643.1"/>
    <property type="molecule type" value="Genomic_DNA"/>
</dbReference>
<sequence>MRCLPLMNLIQKLLCLEIFGTTCVGEVKCKSSNYSSAECLGVSERTNVTCKSSNYSSAECKRVLERTNIV</sequence>
<keyword evidence="1" id="KW-0732">Signal</keyword>
<reference evidence="2" key="1">
    <citation type="journal article" date="2019" name="bioRxiv">
        <title>The Genome of the Zebra Mussel, Dreissena polymorpha: A Resource for Invasive Species Research.</title>
        <authorList>
            <person name="McCartney M.A."/>
            <person name="Auch B."/>
            <person name="Kono T."/>
            <person name="Mallez S."/>
            <person name="Zhang Y."/>
            <person name="Obille A."/>
            <person name="Becker A."/>
            <person name="Abrahante J.E."/>
            <person name="Garbe J."/>
            <person name="Badalamenti J.P."/>
            <person name="Herman A."/>
            <person name="Mangelson H."/>
            <person name="Liachko I."/>
            <person name="Sullivan S."/>
            <person name="Sone E.D."/>
            <person name="Koren S."/>
            <person name="Silverstein K.A.T."/>
            <person name="Beckman K.B."/>
            <person name="Gohl D.M."/>
        </authorList>
    </citation>
    <scope>NUCLEOTIDE SEQUENCE</scope>
    <source>
        <strain evidence="2">Duluth1</strain>
        <tissue evidence="2">Whole animal</tissue>
    </source>
</reference>
<organism evidence="2 3">
    <name type="scientific">Dreissena polymorpha</name>
    <name type="common">Zebra mussel</name>
    <name type="synonym">Mytilus polymorpha</name>
    <dbReference type="NCBI Taxonomy" id="45954"/>
    <lineage>
        <taxon>Eukaryota</taxon>
        <taxon>Metazoa</taxon>
        <taxon>Spiralia</taxon>
        <taxon>Lophotrochozoa</taxon>
        <taxon>Mollusca</taxon>
        <taxon>Bivalvia</taxon>
        <taxon>Autobranchia</taxon>
        <taxon>Heteroconchia</taxon>
        <taxon>Euheterodonta</taxon>
        <taxon>Imparidentia</taxon>
        <taxon>Neoheterodontei</taxon>
        <taxon>Myida</taxon>
        <taxon>Dreissenoidea</taxon>
        <taxon>Dreissenidae</taxon>
        <taxon>Dreissena</taxon>
    </lineage>
</organism>
<dbReference type="AlphaFoldDB" id="A0A9D4ERZ2"/>
<accession>A0A9D4ERZ2</accession>
<name>A0A9D4ERZ2_DREPO</name>